<name>A0ABX6UYM3_9PAST</name>
<evidence type="ECO:0000313" key="2">
    <source>
        <dbReference type="Proteomes" id="UP000663069"/>
    </source>
</evidence>
<gene>
    <name evidence="1" type="ORF">IHV77_03735</name>
</gene>
<evidence type="ECO:0008006" key="3">
    <source>
        <dbReference type="Google" id="ProtNLM"/>
    </source>
</evidence>
<keyword evidence="2" id="KW-1185">Reference proteome</keyword>
<dbReference type="RefSeq" id="WP_194812801.1">
    <property type="nucleotide sequence ID" value="NZ_CP063056.1"/>
</dbReference>
<accession>A0ABX6UYM3</accession>
<reference evidence="1 2" key="1">
    <citation type="submission" date="2020-10" db="EMBL/GenBank/DDBJ databases">
        <title>Genome Sequencing of Rodentibacter spp. strain DSM111151.</title>
        <authorList>
            <person name="Benga L."/>
            <person name="Lautwein T."/>
        </authorList>
    </citation>
    <scope>NUCLEOTIDE SEQUENCE [LARGE SCALE GENOMIC DNA]</scope>
    <source>
        <strain evidence="1 2">DSM 111151</strain>
    </source>
</reference>
<dbReference type="EMBL" id="CP063056">
    <property type="protein sequence ID" value="QPB43227.1"/>
    <property type="molecule type" value="Genomic_DNA"/>
</dbReference>
<protein>
    <recommendedName>
        <fullName evidence="3">Lipoprotein</fullName>
    </recommendedName>
</protein>
<organism evidence="1 2">
    <name type="scientific">Rodentibacter haemolyticus</name>
    <dbReference type="NCBI Taxonomy" id="2778911"/>
    <lineage>
        <taxon>Bacteria</taxon>
        <taxon>Pseudomonadati</taxon>
        <taxon>Pseudomonadota</taxon>
        <taxon>Gammaproteobacteria</taxon>
        <taxon>Pasteurellales</taxon>
        <taxon>Pasteurellaceae</taxon>
        <taxon>Rodentibacter</taxon>
    </lineage>
</organism>
<evidence type="ECO:0000313" key="1">
    <source>
        <dbReference type="EMBL" id="QPB43227.1"/>
    </source>
</evidence>
<proteinExistence type="predicted"/>
<sequence>MKKGIFIMLLILLNGCLYYDFEGECFRPIIQTVSSSNCYRNRGKPYPVIAGYQKQNSIGNTNPQQRLNDIRSCGSNESLYDFKVGYEKFRACMSSKGYIYFHPAECGTQNPKWSTGKCNL</sequence>
<dbReference type="Proteomes" id="UP000663069">
    <property type="component" value="Chromosome"/>
</dbReference>